<reference evidence="1 2" key="1">
    <citation type="submission" date="2019-01" db="EMBL/GenBank/DDBJ databases">
        <title>Draft genome sequences of three monokaryotic isolates of the white-rot basidiomycete fungus Dichomitus squalens.</title>
        <authorList>
            <consortium name="DOE Joint Genome Institute"/>
            <person name="Lopez S.C."/>
            <person name="Andreopoulos B."/>
            <person name="Pangilinan J."/>
            <person name="Lipzen A."/>
            <person name="Riley R."/>
            <person name="Ahrendt S."/>
            <person name="Ng V."/>
            <person name="Barry K."/>
            <person name="Daum C."/>
            <person name="Grigoriev I.V."/>
            <person name="Hilden K.S."/>
            <person name="Makela M.R."/>
            <person name="de Vries R.P."/>
        </authorList>
    </citation>
    <scope>NUCLEOTIDE SEQUENCE [LARGE SCALE GENOMIC DNA]</scope>
    <source>
        <strain evidence="1 2">CBS 464.89</strain>
    </source>
</reference>
<evidence type="ECO:0000313" key="2">
    <source>
        <dbReference type="Proteomes" id="UP000292082"/>
    </source>
</evidence>
<dbReference type="Proteomes" id="UP000292082">
    <property type="component" value="Unassembled WGS sequence"/>
</dbReference>
<proteinExistence type="predicted"/>
<keyword evidence="2" id="KW-1185">Reference proteome</keyword>
<sequence>LIVSTSYVGQGVAPLTLIHANTGPGPCCYSSVYRQGELSSHQVTPASHPSRECRRIRAFQLPKSLMSDCRGCSLGGSTSTYTSRPPLAEKMQSPTKSSSMVPGVSLLALPVPRSLGIVCQVGLTDLGGGSPLSSRPLRPAETMATASSLPQNTRSLDKLWLVPLRWEGIMVAPMVVDAPRSHPSRTFRNPALTTPRIMLETRNREDGELSRSMGYVVVPLYPSIQRTLCWMVAMRVMCE</sequence>
<dbReference type="AlphaFoldDB" id="A0A4Q9QAS8"/>
<feature type="non-terminal residue" evidence="1">
    <location>
        <position position="1"/>
    </location>
</feature>
<evidence type="ECO:0000313" key="1">
    <source>
        <dbReference type="EMBL" id="TBU64762.1"/>
    </source>
</evidence>
<organism evidence="1 2">
    <name type="scientific">Dichomitus squalens</name>
    <dbReference type="NCBI Taxonomy" id="114155"/>
    <lineage>
        <taxon>Eukaryota</taxon>
        <taxon>Fungi</taxon>
        <taxon>Dikarya</taxon>
        <taxon>Basidiomycota</taxon>
        <taxon>Agaricomycotina</taxon>
        <taxon>Agaricomycetes</taxon>
        <taxon>Polyporales</taxon>
        <taxon>Polyporaceae</taxon>
        <taxon>Dichomitus</taxon>
    </lineage>
</organism>
<gene>
    <name evidence="1" type="ORF">BD310DRAFT_1001527</name>
</gene>
<name>A0A4Q9QAS8_9APHY</name>
<protein>
    <submittedName>
        <fullName evidence="1">Uncharacterized protein</fullName>
    </submittedName>
</protein>
<accession>A0A4Q9QAS8</accession>
<dbReference type="EMBL" id="ML145085">
    <property type="protein sequence ID" value="TBU64762.1"/>
    <property type="molecule type" value="Genomic_DNA"/>
</dbReference>